<dbReference type="EMBL" id="JAFBEH010000004">
    <property type="protein sequence ID" value="MBM7642071.1"/>
    <property type="molecule type" value="Genomic_DNA"/>
</dbReference>
<dbReference type="RefSeq" id="WP_017648786.1">
    <property type="nucleotide sequence ID" value="NZ_JAFBEH010000004.1"/>
</dbReference>
<keyword evidence="2" id="KW-1185">Reference proteome</keyword>
<reference evidence="1 2" key="1">
    <citation type="submission" date="2021-01" db="EMBL/GenBank/DDBJ databases">
        <title>Genomic Encyclopedia of Type Strains, Phase IV (KMG-IV): sequencing the most valuable type-strain genomes for metagenomic binning, comparative biology and taxonomic classification.</title>
        <authorList>
            <person name="Goeker M."/>
        </authorList>
    </citation>
    <scope>NUCLEOTIDE SEQUENCE [LARGE SCALE GENOMIC DNA]</scope>
    <source>
        <strain evidence="1 2">DSM 27382</strain>
    </source>
</reference>
<comment type="caution">
    <text evidence="1">The sequence shown here is derived from an EMBL/GenBank/DDBJ whole genome shotgun (WGS) entry which is preliminary data.</text>
</comment>
<dbReference type="NCBIfam" id="NF040663">
    <property type="entry name" value="salivaricin_M"/>
    <property type="match status" value="1"/>
</dbReference>
<dbReference type="Proteomes" id="UP000697472">
    <property type="component" value="Unassembled WGS sequence"/>
</dbReference>
<accession>A0ABS2PQ92</accession>
<protein>
    <recommendedName>
        <fullName evidence="3">Lantibiotic salivaricin M</fullName>
    </recommendedName>
</protein>
<organism evidence="1 2">
    <name type="scientific">Streptococcus loxodontisalivarius</name>
    <dbReference type="NCBI Taxonomy" id="1349415"/>
    <lineage>
        <taxon>Bacteria</taxon>
        <taxon>Bacillati</taxon>
        <taxon>Bacillota</taxon>
        <taxon>Bacilli</taxon>
        <taxon>Lactobacillales</taxon>
        <taxon>Streptococcaceae</taxon>
        <taxon>Streptococcus</taxon>
    </lineage>
</organism>
<evidence type="ECO:0008006" key="3">
    <source>
        <dbReference type="Google" id="ProtNLM"/>
    </source>
</evidence>
<evidence type="ECO:0000313" key="1">
    <source>
        <dbReference type="EMBL" id="MBM7642071.1"/>
    </source>
</evidence>
<name>A0ABS2PQ92_9STRE</name>
<evidence type="ECO:0000313" key="2">
    <source>
        <dbReference type="Proteomes" id="UP000697472"/>
    </source>
</evidence>
<proteinExistence type="predicted"/>
<sequence>MKKETAVIDTLEFEISSQELNGKSASGWRTAIRMTSQGRCGWILTQSYECTTPNVRCG</sequence>
<gene>
    <name evidence="1" type="ORF">JOC28_000363</name>
</gene>